<gene>
    <name evidence="1" type="ORF">BRADI_2g06275v3</name>
</gene>
<dbReference type="AlphaFoldDB" id="A0A2K2D778"/>
<evidence type="ECO:0000313" key="2">
    <source>
        <dbReference type="EnsemblPlants" id="PNT70126"/>
    </source>
</evidence>
<protein>
    <submittedName>
        <fullName evidence="1 2">Uncharacterized protein</fullName>
    </submittedName>
</protein>
<dbReference type="EnsemblPlants" id="PNT70126">
    <property type="protein sequence ID" value="PNT70126"/>
    <property type="gene ID" value="BRADI_2g06275v3"/>
</dbReference>
<accession>A0A2K2D778</accession>
<keyword evidence="3" id="KW-1185">Reference proteome</keyword>
<evidence type="ECO:0000313" key="1">
    <source>
        <dbReference type="EMBL" id="PNT70126.1"/>
    </source>
</evidence>
<evidence type="ECO:0000313" key="3">
    <source>
        <dbReference type="Proteomes" id="UP000008810"/>
    </source>
</evidence>
<reference evidence="1 2" key="1">
    <citation type="journal article" date="2010" name="Nature">
        <title>Genome sequencing and analysis of the model grass Brachypodium distachyon.</title>
        <authorList>
            <consortium name="International Brachypodium Initiative"/>
        </authorList>
    </citation>
    <scope>NUCLEOTIDE SEQUENCE [LARGE SCALE GENOMIC DNA]</scope>
    <source>
        <strain evidence="1 2">Bd21</strain>
    </source>
</reference>
<reference evidence="2" key="3">
    <citation type="submission" date="2018-08" db="UniProtKB">
        <authorList>
            <consortium name="EnsemblPlants"/>
        </authorList>
    </citation>
    <scope>IDENTIFICATION</scope>
    <source>
        <strain evidence="2">cv. Bd21</strain>
    </source>
</reference>
<dbReference type="Gramene" id="PNT70126">
    <property type="protein sequence ID" value="PNT70126"/>
    <property type="gene ID" value="BRADI_2g06275v3"/>
</dbReference>
<dbReference type="OrthoDB" id="695058at2759"/>
<sequence length="155" mass="16967">MDKCPGPNGFTSRFYAACWPVIKAANSVALGDGRDTTFWLDPWLDGECPKDLAPALVLGNVASFSVAAGCLGNSWTASINPNLSEEGIRQFLLLWDRIANVELGSGVDSFRWNWITTGQFSAKSAYLAFFEGRVEFAGLDLVWSSKAPSRCKFFL</sequence>
<reference evidence="1" key="2">
    <citation type="submission" date="2017-06" db="EMBL/GenBank/DDBJ databases">
        <title>WGS assembly of Brachypodium distachyon.</title>
        <authorList>
            <consortium name="The International Brachypodium Initiative"/>
            <person name="Lucas S."/>
            <person name="Harmon-Smith M."/>
            <person name="Lail K."/>
            <person name="Tice H."/>
            <person name="Grimwood J."/>
            <person name="Bruce D."/>
            <person name="Barry K."/>
            <person name="Shu S."/>
            <person name="Lindquist E."/>
            <person name="Wang M."/>
            <person name="Pitluck S."/>
            <person name="Vogel J.P."/>
            <person name="Garvin D.F."/>
            <person name="Mockler T.C."/>
            <person name="Schmutz J."/>
            <person name="Rokhsar D."/>
            <person name="Bevan M.W."/>
        </authorList>
    </citation>
    <scope>NUCLEOTIDE SEQUENCE</scope>
    <source>
        <strain evidence="1">Bd21</strain>
    </source>
</reference>
<name>A0A2K2D778_BRADI</name>
<dbReference type="EMBL" id="CM000881">
    <property type="protein sequence ID" value="PNT70126.1"/>
    <property type="molecule type" value="Genomic_DNA"/>
</dbReference>
<dbReference type="InParanoid" id="A0A2K2D778"/>
<dbReference type="Proteomes" id="UP000008810">
    <property type="component" value="Chromosome 2"/>
</dbReference>
<proteinExistence type="predicted"/>
<organism evidence="1">
    <name type="scientific">Brachypodium distachyon</name>
    <name type="common">Purple false brome</name>
    <name type="synonym">Trachynia distachya</name>
    <dbReference type="NCBI Taxonomy" id="15368"/>
    <lineage>
        <taxon>Eukaryota</taxon>
        <taxon>Viridiplantae</taxon>
        <taxon>Streptophyta</taxon>
        <taxon>Embryophyta</taxon>
        <taxon>Tracheophyta</taxon>
        <taxon>Spermatophyta</taxon>
        <taxon>Magnoliopsida</taxon>
        <taxon>Liliopsida</taxon>
        <taxon>Poales</taxon>
        <taxon>Poaceae</taxon>
        <taxon>BOP clade</taxon>
        <taxon>Pooideae</taxon>
        <taxon>Stipodae</taxon>
        <taxon>Brachypodieae</taxon>
        <taxon>Brachypodium</taxon>
    </lineage>
</organism>